<dbReference type="VEuPathDB" id="FungiDB:ACJ73_09417"/>
<dbReference type="GO" id="GO:0004553">
    <property type="term" value="F:hydrolase activity, hydrolyzing O-glycosyl compounds"/>
    <property type="evidence" value="ECO:0007669"/>
    <property type="project" value="InterPro"/>
</dbReference>
<organism evidence="9 10">
    <name type="scientific">Blastomyces percursus</name>
    <dbReference type="NCBI Taxonomy" id="1658174"/>
    <lineage>
        <taxon>Eukaryota</taxon>
        <taxon>Fungi</taxon>
        <taxon>Dikarya</taxon>
        <taxon>Ascomycota</taxon>
        <taxon>Pezizomycotina</taxon>
        <taxon>Eurotiomycetes</taxon>
        <taxon>Eurotiomycetidae</taxon>
        <taxon>Onygenales</taxon>
        <taxon>Ajellomycetaceae</taxon>
        <taxon>Blastomyces</taxon>
    </lineage>
</organism>
<dbReference type="EMBL" id="LGTZ01002647">
    <property type="protein sequence ID" value="OJD12024.1"/>
    <property type="molecule type" value="Genomic_DNA"/>
</dbReference>
<feature type="compositionally biased region" description="Polar residues" evidence="7">
    <location>
        <begin position="41"/>
        <end position="59"/>
    </location>
</feature>
<evidence type="ECO:0000256" key="3">
    <source>
        <dbReference type="ARBA" id="ARBA00023277"/>
    </source>
</evidence>
<comment type="similarity">
    <text evidence="1 6">Belongs to the glycosyl hydrolase 43 family.</text>
</comment>
<gene>
    <name evidence="9" type="ORF">ACJ73_09417</name>
</gene>
<evidence type="ECO:0000313" key="9">
    <source>
        <dbReference type="EMBL" id="OJD12024.1"/>
    </source>
</evidence>
<dbReference type="PANTHER" id="PTHR43772:SF2">
    <property type="entry name" value="PUTATIVE (AFU_ORTHOLOGUE AFUA_2G04480)-RELATED"/>
    <property type="match status" value="1"/>
</dbReference>
<dbReference type="SUPFAM" id="SSF75005">
    <property type="entry name" value="Arabinanase/levansucrase/invertase"/>
    <property type="match status" value="1"/>
</dbReference>
<keyword evidence="4 6" id="KW-0326">Glycosidase</keyword>
<dbReference type="InterPro" id="IPR023296">
    <property type="entry name" value="Glyco_hydro_beta-prop_sf"/>
</dbReference>
<dbReference type="Pfam" id="PF04616">
    <property type="entry name" value="Glyco_hydro_43"/>
    <property type="match status" value="1"/>
</dbReference>
<evidence type="ECO:0000256" key="7">
    <source>
        <dbReference type="SAM" id="MobiDB-lite"/>
    </source>
</evidence>
<keyword evidence="10" id="KW-1185">Reference proteome</keyword>
<dbReference type="Gene3D" id="2.115.10.20">
    <property type="entry name" value="Glycosyl hydrolase domain, family 43"/>
    <property type="match status" value="1"/>
</dbReference>
<evidence type="ECO:0008006" key="11">
    <source>
        <dbReference type="Google" id="ProtNLM"/>
    </source>
</evidence>
<dbReference type="Proteomes" id="UP000242791">
    <property type="component" value="Unassembled WGS sequence"/>
</dbReference>
<dbReference type="InterPro" id="IPR006710">
    <property type="entry name" value="Glyco_hydro_43"/>
</dbReference>
<accession>A0A1J9P6G7</accession>
<name>A0A1J9P6G7_9EURO</name>
<dbReference type="PANTHER" id="PTHR43772">
    <property type="entry name" value="ENDO-1,4-BETA-XYLANASE"/>
    <property type="match status" value="1"/>
</dbReference>
<keyword evidence="8" id="KW-0472">Membrane</keyword>
<evidence type="ECO:0000256" key="5">
    <source>
        <dbReference type="PIRSR" id="PIRSR606710-1"/>
    </source>
</evidence>
<dbReference type="CDD" id="cd08999">
    <property type="entry name" value="GH43_ABN-like"/>
    <property type="match status" value="1"/>
</dbReference>
<proteinExistence type="inferred from homology"/>
<evidence type="ECO:0000256" key="1">
    <source>
        <dbReference type="ARBA" id="ARBA00009865"/>
    </source>
</evidence>
<evidence type="ECO:0000256" key="8">
    <source>
        <dbReference type="SAM" id="Phobius"/>
    </source>
</evidence>
<sequence length="441" mass="48204">MANQRPGTPPPRYSIASASSEALLQQPLAPTEHSASEQFRHSQGLQQDQISDININNTGDDVDDDENTKSLHPQPRHRSRRRRTLLIRLLIASVIILALLLLLGIYKLVYNSRKRPEPPMPRKVMTNFPDPGLLEYNGTWYAFGTNPTSDDDGTKFHVPIATAVGGGRDDDDGGFFGEWKHTGRDALPELAMWETKRDHWAPDVLTRADGRHLLYYSGELDVWRRHYCIGVALSETADPLGPYKPEGTYLACPSEHGGGIHPSAITDTDGTIYLVYKGDGNSMNRYPSGSDSSECTNAIRPLRSTPLLLQQMKAGGLRADGEAVQILDRVEKEDGPLVEAPSLIRSAQGVYFLFYSSHCSNSRAYDVKYATAKEITGPYVKAGKPLLKTGDFGLLAPGGASVSKDGGKIAFHADCGEEGKCMWVAGVEIDGLEARIVPSPS</sequence>
<dbReference type="AlphaFoldDB" id="A0A1J9P6G7"/>
<feature type="transmembrane region" description="Helical" evidence="8">
    <location>
        <begin position="85"/>
        <end position="106"/>
    </location>
</feature>
<dbReference type="OrthoDB" id="4186206at2759"/>
<keyword evidence="8" id="KW-1133">Transmembrane helix</keyword>
<reference evidence="9 10" key="1">
    <citation type="submission" date="2015-08" db="EMBL/GenBank/DDBJ databases">
        <title>Emmonsia species relationships and genome sequence.</title>
        <authorList>
            <person name="Cuomo C.A."/>
            <person name="Schwartz I.S."/>
            <person name="Kenyon C."/>
            <person name="De Hoog G.S."/>
            <person name="Govender N.P."/>
            <person name="Botha A."/>
            <person name="Moreno L."/>
            <person name="De Vries M."/>
            <person name="Munoz J.F."/>
            <person name="Stielow J.B."/>
        </authorList>
    </citation>
    <scope>NUCLEOTIDE SEQUENCE [LARGE SCALE GENOMIC DNA]</scope>
    <source>
        <strain evidence="9 10">EI222</strain>
    </source>
</reference>
<protein>
    <recommendedName>
        <fullName evidence="11">Glycosyl hydrolase family 43 protein</fullName>
    </recommendedName>
</protein>
<evidence type="ECO:0000256" key="4">
    <source>
        <dbReference type="ARBA" id="ARBA00023295"/>
    </source>
</evidence>
<keyword evidence="8" id="KW-0812">Transmembrane</keyword>
<comment type="caution">
    <text evidence="9">The sequence shown here is derived from an EMBL/GenBank/DDBJ whole genome shotgun (WGS) entry which is preliminary data.</text>
</comment>
<evidence type="ECO:0000256" key="2">
    <source>
        <dbReference type="ARBA" id="ARBA00022801"/>
    </source>
</evidence>
<dbReference type="InterPro" id="IPR052176">
    <property type="entry name" value="Glycosyl_Hydrlase_43_Enz"/>
</dbReference>
<dbReference type="STRING" id="1658174.A0A1J9P6G7"/>
<keyword evidence="3" id="KW-0119">Carbohydrate metabolism</keyword>
<evidence type="ECO:0000256" key="6">
    <source>
        <dbReference type="RuleBase" id="RU361187"/>
    </source>
</evidence>
<keyword evidence="2 6" id="KW-0378">Hydrolase</keyword>
<evidence type="ECO:0000313" key="10">
    <source>
        <dbReference type="Proteomes" id="UP000242791"/>
    </source>
</evidence>
<feature type="active site" description="Proton acceptor" evidence="5">
    <location>
        <position position="130"/>
    </location>
</feature>
<feature type="region of interest" description="Disordered" evidence="7">
    <location>
        <begin position="1"/>
        <end position="79"/>
    </location>
</feature>
<dbReference type="GO" id="GO:0005975">
    <property type="term" value="P:carbohydrate metabolic process"/>
    <property type="evidence" value="ECO:0007669"/>
    <property type="project" value="InterPro"/>
</dbReference>
<feature type="active site" description="Proton donor" evidence="5">
    <location>
        <position position="339"/>
    </location>
</feature>